<organism evidence="1 4">
    <name type="scientific">Candidatus Cryosericum hinesii</name>
    <dbReference type="NCBI Taxonomy" id="2290915"/>
    <lineage>
        <taxon>Bacteria</taxon>
        <taxon>Pseudomonadati</taxon>
        <taxon>Caldisericota/Cryosericota group</taxon>
        <taxon>Candidatus Cryosericota</taxon>
        <taxon>Candidatus Cryosericia</taxon>
        <taxon>Candidatus Cryosericales</taxon>
        <taxon>Candidatus Cryosericaceae</taxon>
        <taxon>Candidatus Cryosericum</taxon>
    </lineage>
</organism>
<dbReference type="EMBL" id="QXIX01000055">
    <property type="protein sequence ID" value="RIE12330.1"/>
    <property type="molecule type" value="Genomic_DNA"/>
</dbReference>
<dbReference type="EMBL" id="QXIW01000031">
    <property type="protein sequence ID" value="RIE12196.1"/>
    <property type="molecule type" value="Genomic_DNA"/>
</dbReference>
<keyword evidence="3" id="KW-1185">Reference proteome</keyword>
<dbReference type="PROSITE" id="PS51257">
    <property type="entry name" value="PROKAR_LIPOPROTEIN"/>
    <property type="match status" value="1"/>
</dbReference>
<sequence length="186" mass="19978">MRRRILVVVIAVMLGVSGCVAVALAHTSRPAVHTDGSSQSSFSDSDMEYFRSKISDFGIELKPLDGVPSVTKDAAIAIAKREVGGDTIARDAEHITAMYTSLSDYPASPEKSPLTLPGTTRVMKDVPVWIVTFHGVYMPHSGPCMIDASGKQIPSTRDPYVFGDANVVLDAETGKALEDFNYNTPS</sequence>
<evidence type="ECO:0000313" key="4">
    <source>
        <dbReference type="Proteomes" id="UP000266042"/>
    </source>
</evidence>
<evidence type="ECO:0000313" key="3">
    <source>
        <dbReference type="Proteomes" id="UP000265724"/>
    </source>
</evidence>
<accession>A0A398D9G9</accession>
<reference evidence="3 4" key="1">
    <citation type="submission" date="2018-09" db="EMBL/GenBank/DDBJ databases">
        <title>Discovery and Ecogenomic Context for Candidatus Cryosericales, a Global Caldiserica Order Active in Thawing Permafrost.</title>
        <authorList>
            <person name="Martinez M.A."/>
            <person name="Woodcroft B.J."/>
            <person name="Ignacio Espinoza J.C."/>
            <person name="Zayed A."/>
            <person name="Singleton C.M."/>
            <person name="Boyd J."/>
            <person name="Li Y.-F."/>
            <person name="Purvine S."/>
            <person name="Maughan H."/>
            <person name="Hodgkins S.B."/>
            <person name="Anderson D."/>
            <person name="Sederholm M."/>
            <person name="Temperton B."/>
            <person name="Saleska S.R."/>
            <person name="Tyson G.W."/>
            <person name="Rich V.I."/>
        </authorList>
    </citation>
    <scope>NUCLEOTIDE SEQUENCE [LARGE SCALE GENOMIC DNA]</scope>
    <source>
        <strain evidence="2 3">SMC2</strain>
        <strain evidence="1 4">SMC3</strain>
    </source>
</reference>
<protein>
    <submittedName>
        <fullName evidence="1">Uncharacterized protein</fullName>
    </submittedName>
</protein>
<dbReference type="Proteomes" id="UP000265724">
    <property type="component" value="Unassembled WGS sequence"/>
</dbReference>
<evidence type="ECO:0000313" key="1">
    <source>
        <dbReference type="EMBL" id="RIE12196.1"/>
    </source>
</evidence>
<name>A0A398D9G9_9BACT</name>
<dbReference type="AlphaFoldDB" id="A0A398D9G9"/>
<comment type="caution">
    <text evidence="1">The sequence shown here is derived from an EMBL/GenBank/DDBJ whole genome shotgun (WGS) entry which is preliminary data.</text>
</comment>
<proteinExistence type="predicted"/>
<evidence type="ECO:0000313" key="2">
    <source>
        <dbReference type="EMBL" id="RIE12330.1"/>
    </source>
</evidence>
<gene>
    <name evidence="2" type="ORF">SMC2_06935</name>
    <name evidence="1" type="ORF">SMC3_07325</name>
</gene>
<dbReference type="Proteomes" id="UP000266042">
    <property type="component" value="Unassembled WGS sequence"/>
</dbReference>